<reference evidence="3" key="1">
    <citation type="journal article" date="2019" name="Int. J. Syst. Evol. Microbiol.">
        <title>The Global Catalogue of Microorganisms (GCM) 10K type strain sequencing project: providing services to taxonomists for standard genome sequencing and annotation.</title>
        <authorList>
            <consortium name="The Broad Institute Genomics Platform"/>
            <consortium name="The Broad Institute Genome Sequencing Center for Infectious Disease"/>
            <person name="Wu L."/>
            <person name="Ma J."/>
        </authorList>
    </citation>
    <scope>NUCLEOTIDE SEQUENCE [LARGE SCALE GENOMIC DNA]</scope>
    <source>
        <strain evidence="3">JCM 17858</strain>
    </source>
</reference>
<sequence>MKKSQKKTTFAQEEIRKVDVYFQELDNTFKGNKVVYAVFLTLAFFGVLGLIWMIPFPQLDFLKRMNAHTYLNWASFYIAIVVYIYLKIAPTLSYAILFTIGIMSFFIVQLEYLEKDGGPSVVLVTAILALVGLAGLGLYSRREPTFSSSSFNRLLWIGPIWLWSKVFRFLKIKY</sequence>
<dbReference type="Proteomes" id="UP001500394">
    <property type="component" value="Unassembled WGS sequence"/>
</dbReference>
<accession>A0ABP8QXR9</accession>
<dbReference type="RefSeq" id="WP_039053445.1">
    <property type="nucleotide sequence ID" value="NZ_BAABGR010000006.1"/>
</dbReference>
<name>A0ABP8QXR9_9SPHI</name>
<evidence type="ECO:0000313" key="3">
    <source>
        <dbReference type="Proteomes" id="UP001500394"/>
    </source>
</evidence>
<evidence type="ECO:0000256" key="1">
    <source>
        <dbReference type="SAM" id="Phobius"/>
    </source>
</evidence>
<keyword evidence="3" id="KW-1185">Reference proteome</keyword>
<comment type="caution">
    <text evidence="2">The sequence shown here is derived from an EMBL/GenBank/DDBJ whole genome shotgun (WGS) entry which is preliminary data.</text>
</comment>
<dbReference type="EMBL" id="BAABGR010000006">
    <property type="protein sequence ID" value="GAA4512775.1"/>
    <property type="molecule type" value="Genomic_DNA"/>
</dbReference>
<feature type="transmembrane region" description="Helical" evidence="1">
    <location>
        <begin position="92"/>
        <end position="113"/>
    </location>
</feature>
<feature type="transmembrane region" description="Helical" evidence="1">
    <location>
        <begin position="120"/>
        <end position="139"/>
    </location>
</feature>
<feature type="transmembrane region" description="Helical" evidence="1">
    <location>
        <begin position="34"/>
        <end position="55"/>
    </location>
</feature>
<evidence type="ECO:0000313" key="2">
    <source>
        <dbReference type="EMBL" id="GAA4512775.1"/>
    </source>
</evidence>
<keyword evidence="1" id="KW-0472">Membrane</keyword>
<gene>
    <name evidence="2" type="ORF">GCM10023173_07420</name>
</gene>
<keyword evidence="1" id="KW-1133">Transmembrane helix</keyword>
<organism evidence="2 3">
    <name type="scientific">Sphingobacterium thermophilum</name>
    <dbReference type="NCBI Taxonomy" id="768534"/>
    <lineage>
        <taxon>Bacteria</taxon>
        <taxon>Pseudomonadati</taxon>
        <taxon>Bacteroidota</taxon>
        <taxon>Sphingobacteriia</taxon>
        <taxon>Sphingobacteriales</taxon>
        <taxon>Sphingobacteriaceae</taxon>
        <taxon>Sphingobacterium</taxon>
    </lineage>
</organism>
<feature type="transmembrane region" description="Helical" evidence="1">
    <location>
        <begin position="67"/>
        <end position="86"/>
    </location>
</feature>
<keyword evidence="1" id="KW-0812">Transmembrane</keyword>
<protein>
    <submittedName>
        <fullName evidence="2">DUF962 domain-containing protein</fullName>
    </submittedName>
</protein>
<proteinExistence type="predicted"/>